<reference evidence="1 2" key="1">
    <citation type="submission" date="2020-04" db="EMBL/GenBank/DDBJ databases">
        <title>Ferrimonas sp. S7 isolated from sea water.</title>
        <authorList>
            <person name="Bae S.S."/>
            <person name="Baek K."/>
        </authorList>
    </citation>
    <scope>NUCLEOTIDE SEQUENCE [LARGE SCALE GENOMIC DNA]</scope>
    <source>
        <strain evidence="1 2">S7</strain>
    </source>
</reference>
<dbReference type="GO" id="GO:0000287">
    <property type="term" value="F:magnesium ion binding"/>
    <property type="evidence" value="ECO:0007669"/>
    <property type="project" value="TreeGrafter"/>
</dbReference>
<keyword evidence="1" id="KW-0378">Hydrolase</keyword>
<protein>
    <submittedName>
        <fullName evidence="1">HAD-IB family hydrolase</fullName>
    </submittedName>
</protein>
<evidence type="ECO:0000313" key="2">
    <source>
        <dbReference type="Proteomes" id="UP000501602"/>
    </source>
</evidence>
<evidence type="ECO:0000313" key="1">
    <source>
        <dbReference type="EMBL" id="QIZ76111.1"/>
    </source>
</evidence>
<dbReference type="KEGG" id="fes:HER31_03920"/>
<dbReference type="PANTHER" id="PTHR43344:SF14">
    <property type="entry name" value="HAD-IB FAMILY HYDROLASE"/>
    <property type="match status" value="1"/>
</dbReference>
<dbReference type="Gene3D" id="1.20.1440.100">
    <property type="entry name" value="SG protein - dephosphorylation function"/>
    <property type="match status" value="1"/>
</dbReference>
<accession>A0A6H1UAN2</accession>
<sequence length="204" mass="23311">MTKPNLALFDFDGTLTHNDNFSAFLWFATPVWRMALACPLLVPLKWAWQQGWLSSAITRRSVTRLAYTGRRRERLEQLGQRYIAGRQQHIFRPDMLAKLHQHQQQGDTVVLVSASLNLYLQPWCRQNGITLLCSELSYIGNCASGGYQQGDCANQIKAQRVLARFDLSQYERIYAYGDSDEDLPLLALADFPYLNGSPYKKSTT</sequence>
<dbReference type="Pfam" id="PF12710">
    <property type="entry name" value="HAD"/>
    <property type="match status" value="1"/>
</dbReference>
<organism evidence="1 2">
    <name type="scientific">Ferrimonas lipolytica</name>
    <dbReference type="NCBI Taxonomy" id="2724191"/>
    <lineage>
        <taxon>Bacteria</taxon>
        <taxon>Pseudomonadati</taxon>
        <taxon>Pseudomonadota</taxon>
        <taxon>Gammaproteobacteria</taxon>
        <taxon>Alteromonadales</taxon>
        <taxon>Ferrimonadaceae</taxon>
        <taxon>Ferrimonas</taxon>
    </lineage>
</organism>
<dbReference type="AlphaFoldDB" id="A0A6H1UAN2"/>
<dbReference type="Gene3D" id="3.40.50.1000">
    <property type="entry name" value="HAD superfamily/HAD-like"/>
    <property type="match status" value="1"/>
</dbReference>
<proteinExistence type="predicted"/>
<dbReference type="GO" id="GO:0006564">
    <property type="term" value="P:L-serine biosynthetic process"/>
    <property type="evidence" value="ECO:0007669"/>
    <property type="project" value="TreeGrafter"/>
</dbReference>
<keyword evidence="2" id="KW-1185">Reference proteome</keyword>
<dbReference type="EMBL" id="CP051180">
    <property type="protein sequence ID" value="QIZ76111.1"/>
    <property type="molecule type" value="Genomic_DNA"/>
</dbReference>
<dbReference type="NCBIfam" id="TIGR01490">
    <property type="entry name" value="HAD-SF-IB-hyp1"/>
    <property type="match status" value="1"/>
</dbReference>
<gene>
    <name evidence="1" type="ORF">HER31_03920</name>
</gene>
<dbReference type="InterPro" id="IPR006385">
    <property type="entry name" value="HAD_hydro_SerB1"/>
</dbReference>
<dbReference type="GO" id="GO:0036424">
    <property type="term" value="F:L-phosphoserine phosphatase activity"/>
    <property type="evidence" value="ECO:0007669"/>
    <property type="project" value="TreeGrafter"/>
</dbReference>
<dbReference type="InterPro" id="IPR023214">
    <property type="entry name" value="HAD_sf"/>
</dbReference>
<dbReference type="InterPro" id="IPR036412">
    <property type="entry name" value="HAD-like_sf"/>
</dbReference>
<name>A0A6H1UAN2_9GAMM</name>
<dbReference type="PANTHER" id="PTHR43344">
    <property type="entry name" value="PHOSPHOSERINE PHOSPHATASE"/>
    <property type="match status" value="1"/>
</dbReference>
<dbReference type="InterPro" id="IPR050582">
    <property type="entry name" value="HAD-like_SerB"/>
</dbReference>
<dbReference type="RefSeq" id="WP_168659371.1">
    <property type="nucleotide sequence ID" value="NZ_CP051180.1"/>
</dbReference>
<dbReference type="NCBIfam" id="TIGR01488">
    <property type="entry name" value="HAD-SF-IB"/>
    <property type="match status" value="1"/>
</dbReference>
<dbReference type="SUPFAM" id="SSF56784">
    <property type="entry name" value="HAD-like"/>
    <property type="match status" value="1"/>
</dbReference>
<dbReference type="Proteomes" id="UP000501602">
    <property type="component" value="Chromosome"/>
</dbReference>
<dbReference type="GO" id="GO:0005737">
    <property type="term" value="C:cytoplasm"/>
    <property type="evidence" value="ECO:0007669"/>
    <property type="project" value="TreeGrafter"/>
</dbReference>